<dbReference type="EMBL" id="LRGB01002003">
    <property type="protein sequence ID" value="KZS09687.1"/>
    <property type="molecule type" value="Genomic_DNA"/>
</dbReference>
<evidence type="ECO:0000313" key="2">
    <source>
        <dbReference type="Proteomes" id="UP000076858"/>
    </source>
</evidence>
<dbReference type="AlphaFoldDB" id="A0A164SJH0"/>
<gene>
    <name evidence="1" type="ORF">APZ42_026012</name>
</gene>
<reference evidence="1 2" key="1">
    <citation type="submission" date="2016-03" db="EMBL/GenBank/DDBJ databases">
        <title>EvidentialGene: Evidence-directed Construction of Genes on Genomes.</title>
        <authorList>
            <person name="Gilbert D.G."/>
            <person name="Choi J.-H."/>
            <person name="Mockaitis K."/>
            <person name="Colbourne J."/>
            <person name="Pfrender M."/>
        </authorList>
    </citation>
    <scope>NUCLEOTIDE SEQUENCE [LARGE SCALE GENOMIC DNA]</scope>
    <source>
        <strain evidence="1 2">Xinb3</strain>
        <tissue evidence="1">Complete organism</tissue>
    </source>
</reference>
<comment type="caution">
    <text evidence="1">The sequence shown here is derived from an EMBL/GenBank/DDBJ whole genome shotgun (WGS) entry which is preliminary data.</text>
</comment>
<keyword evidence="2" id="KW-1185">Reference proteome</keyword>
<organism evidence="1 2">
    <name type="scientific">Daphnia magna</name>
    <dbReference type="NCBI Taxonomy" id="35525"/>
    <lineage>
        <taxon>Eukaryota</taxon>
        <taxon>Metazoa</taxon>
        <taxon>Ecdysozoa</taxon>
        <taxon>Arthropoda</taxon>
        <taxon>Crustacea</taxon>
        <taxon>Branchiopoda</taxon>
        <taxon>Diplostraca</taxon>
        <taxon>Cladocera</taxon>
        <taxon>Anomopoda</taxon>
        <taxon>Daphniidae</taxon>
        <taxon>Daphnia</taxon>
    </lineage>
</organism>
<name>A0A164SJH0_9CRUS</name>
<accession>A0A164SJH0</accession>
<sequence>MVKLLQSAGVTFREPDILHGDHRLALSDRAATMRKPDALPCKRVSFPTFPSQNPLGASTFGGSEVRKKLRGAWLIYRRFTWCSQTMLSMTLPPVKDLRWTKPFHDRFPRYTNTRLKSSGIPEIYWATLHSKLTDKL</sequence>
<proteinExistence type="predicted"/>
<protein>
    <submittedName>
        <fullName evidence="1">Uncharacterized protein</fullName>
    </submittedName>
</protein>
<dbReference type="Proteomes" id="UP000076858">
    <property type="component" value="Unassembled WGS sequence"/>
</dbReference>
<evidence type="ECO:0000313" key="1">
    <source>
        <dbReference type="EMBL" id="KZS09687.1"/>
    </source>
</evidence>
<dbReference type="OrthoDB" id="60477at2759"/>